<feature type="domain" description="SIS" evidence="8">
    <location>
        <begin position="412"/>
        <end position="552"/>
    </location>
</feature>
<evidence type="ECO:0000256" key="4">
    <source>
        <dbReference type="ARBA" id="ARBA00023015"/>
    </source>
</evidence>
<keyword evidence="3" id="KW-0119">Carbohydrate metabolism</keyword>
<dbReference type="InterPro" id="IPR043129">
    <property type="entry name" value="ATPase_NBD"/>
</dbReference>
<dbReference type="RefSeq" id="WP_110393442.1">
    <property type="nucleotide sequence ID" value="NZ_JBHUHB010000001.1"/>
</dbReference>
<dbReference type="Pfam" id="PF00480">
    <property type="entry name" value="ROK"/>
    <property type="match status" value="1"/>
</dbReference>
<dbReference type="SUPFAM" id="SSF53067">
    <property type="entry name" value="Actin-like ATPase domain"/>
    <property type="match status" value="1"/>
</dbReference>
<evidence type="ECO:0000256" key="6">
    <source>
        <dbReference type="ARBA" id="ARBA00023163"/>
    </source>
</evidence>
<proteinExistence type="inferred from homology"/>
<dbReference type="GO" id="GO:0003677">
    <property type="term" value="F:DNA binding"/>
    <property type="evidence" value="ECO:0007669"/>
    <property type="project" value="UniProtKB-KW"/>
</dbReference>
<dbReference type="PROSITE" id="PS51464">
    <property type="entry name" value="SIS"/>
    <property type="match status" value="1"/>
</dbReference>
<dbReference type="SUPFAM" id="SSF53697">
    <property type="entry name" value="SIS domain"/>
    <property type="match status" value="1"/>
</dbReference>
<dbReference type="Pfam" id="PF01380">
    <property type="entry name" value="SIS"/>
    <property type="match status" value="1"/>
</dbReference>
<protein>
    <submittedName>
        <fullName evidence="9">RpiR family transcriptional regulator</fullName>
    </submittedName>
</protein>
<dbReference type="InterPro" id="IPR046348">
    <property type="entry name" value="SIS_dom_sf"/>
</dbReference>
<dbReference type="InterPro" id="IPR001347">
    <property type="entry name" value="SIS_dom"/>
</dbReference>
<dbReference type="GO" id="GO:0042732">
    <property type="term" value="P:D-xylose metabolic process"/>
    <property type="evidence" value="ECO:0007669"/>
    <property type="project" value="UniProtKB-KW"/>
</dbReference>
<dbReference type="SUPFAM" id="SSF46689">
    <property type="entry name" value="Homeodomain-like"/>
    <property type="match status" value="1"/>
</dbReference>
<dbReference type="Proteomes" id="UP000247978">
    <property type="component" value="Unassembled WGS sequence"/>
</dbReference>
<evidence type="ECO:0000313" key="10">
    <source>
        <dbReference type="Proteomes" id="UP000247978"/>
    </source>
</evidence>
<dbReference type="InterPro" id="IPR009057">
    <property type="entry name" value="Homeodomain-like_sf"/>
</dbReference>
<comment type="function">
    <text evidence="1">Transcriptional repressor of xylose-utilizing enzymes.</text>
</comment>
<evidence type="ECO:0000256" key="5">
    <source>
        <dbReference type="ARBA" id="ARBA00023125"/>
    </source>
</evidence>
<evidence type="ECO:0000256" key="2">
    <source>
        <dbReference type="ARBA" id="ARBA00006479"/>
    </source>
</evidence>
<organism evidence="9 10">
    <name type="scientific">Pseudogracilibacillus auburnensis</name>
    <dbReference type="NCBI Taxonomy" id="1494959"/>
    <lineage>
        <taxon>Bacteria</taxon>
        <taxon>Bacillati</taxon>
        <taxon>Bacillota</taxon>
        <taxon>Bacilli</taxon>
        <taxon>Bacillales</taxon>
        <taxon>Bacillaceae</taxon>
        <taxon>Pseudogracilibacillus</taxon>
    </lineage>
</organism>
<dbReference type="Gene3D" id="3.30.420.40">
    <property type="match status" value="2"/>
</dbReference>
<dbReference type="EMBL" id="QJJQ01000001">
    <property type="protein sequence ID" value="PXW90165.1"/>
    <property type="molecule type" value="Genomic_DNA"/>
</dbReference>
<dbReference type="InterPro" id="IPR036388">
    <property type="entry name" value="WH-like_DNA-bd_sf"/>
</dbReference>
<evidence type="ECO:0000256" key="3">
    <source>
        <dbReference type="ARBA" id="ARBA00022629"/>
    </source>
</evidence>
<evidence type="ECO:0000313" key="9">
    <source>
        <dbReference type="EMBL" id="PXW90165.1"/>
    </source>
</evidence>
<keyword evidence="5" id="KW-0238">DNA-binding</keyword>
<feature type="domain" description="HTH rpiR-type" evidence="7">
    <location>
        <begin position="299"/>
        <end position="375"/>
    </location>
</feature>
<comment type="similarity">
    <text evidence="2">Belongs to the ROK (NagC/XylR) family.</text>
</comment>
<dbReference type="Gene3D" id="1.10.10.10">
    <property type="entry name" value="Winged helix-like DNA-binding domain superfamily/Winged helix DNA-binding domain"/>
    <property type="match status" value="1"/>
</dbReference>
<keyword evidence="4" id="KW-0805">Transcription regulation</keyword>
<dbReference type="Gene3D" id="3.40.50.10490">
    <property type="entry name" value="Glucose-6-phosphate isomerase like protein, domain 1"/>
    <property type="match status" value="1"/>
</dbReference>
<evidence type="ECO:0000256" key="1">
    <source>
        <dbReference type="ARBA" id="ARBA00002486"/>
    </source>
</evidence>
<dbReference type="PROSITE" id="PS51071">
    <property type="entry name" value="HTH_RPIR"/>
    <property type="match status" value="1"/>
</dbReference>
<reference evidence="9 10" key="1">
    <citation type="submission" date="2018-05" db="EMBL/GenBank/DDBJ databases">
        <title>Genomic Encyclopedia of Type Strains, Phase IV (KMG-IV): sequencing the most valuable type-strain genomes for metagenomic binning, comparative biology and taxonomic classification.</title>
        <authorList>
            <person name="Goeker M."/>
        </authorList>
    </citation>
    <scope>NUCLEOTIDE SEQUENCE [LARGE SCALE GENOMIC DNA]</scope>
    <source>
        <strain evidence="9 10">DSM 28556</strain>
    </source>
</reference>
<dbReference type="GO" id="GO:1901135">
    <property type="term" value="P:carbohydrate derivative metabolic process"/>
    <property type="evidence" value="ECO:0007669"/>
    <property type="project" value="InterPro"/>
</dbReference>
<name>A0A2V3WD83_9BACI</name>
<dbReference type="PANTHER" id="PTHR18964">
    <property type="entry name" value="ROK (REPRESSOR, ORF, KINASE) FAMILY"/>
    <property type="match status" value="1"/>
</dbReference>
<dbReference type="CDD" id="cd24068">
    <property type="entry name" value="ASKHA_NBD_ROK_FnNanK-like"/>
    <property type="match status" value="1"/>
</dbReference>
<keyword evidence="3" id="KW-0859">Xylose metabolism</keyword>
<dbReference type="PANTHER" id="PTHR18964:SF165">
    <property type="entry name" value="BETA-GLUCOSIDE KINASE"/>
    <property type="match status" value="1"/>
</dbReference>
<evidence type="ECO:0000259" key="8">
    <source>
        <dbReference type="PROSITE" id="PS51464"/>
    </source>
</evidence>
<comment type="caution">
    <text evidence="9">The sequence shown here is derived from an EMBL/GenBank/DDBJ whole genome shotgun (WGS) entry which is preliminary data.</text>
</comment>
<dbReference type="GO" id="GO:0003700">
    <property type="term" value="F:DNA-binding transcription factor activity"/>
    <property type="evidence" value="ECO:0007669"/>
    <property type="project" value="InterPro"/>
</dbReference>
<dbReference type="CDD" id="cd05013">
    <property type="entry name" value="SIS_RpiR"/>
    <property type="match status" value="1"/>
</dbReference>
<dbReference type="OrthoDB" id="9795247at2"/>
<sequence length="556" mass="62182">MRNFIAFDIGGTLIKYGVLTDKGNFLERSETATKAELGGPEVLRKVKEIGDELIGRYSISGICISTAGQVDSKKGEILYASSLIPEYTGTPIKKELEAYFRLPVEVENDVNCAGLAESWIGKGRDAKSLFCLTVGTGIGGSYIIDNKLHTGHSYSGGEIGYIPIEGDQFQELASTRILIQNVARRKEVFEESIDGKIIFDNARKGDKVCIEEIDRLVYYLSKGIATIAYMMNPEMIVIGGGITNQRDYLYPLIKKQLKKDIIPAILKKTKIEIAGNLNDAGMIGALRYFLLQESMQPFNKITTLMESNRHKLTKGESMIATYIMKNMNDVPNNTISEMAQKINVSESMITRFCKKLDIGSYSKLRLMAKEAIIGTRLHDKTDTSSLVEVKQGYVDILSKLETLNETLDFAALMNQFTLSDRLFLYGTGEMEYVNQLIKYKLMQRGILVDAFSSKYEMETSKHVLQPEMIVIGLSLSGYDKEIMEMLKFASEMGCMTIGITSQQDSPISNISDLSLLLPSKDDVDNFRGSISEASILFLLEVLFKELQNTNYKKVHK</sequence>
<keyword evidence="10" id="KW-1185">Reference proteome</keyword>
<keyword evidence="6" id="KW-0804">Transcription</keyword>
<dbReference type="GO" id="GO:0097367">
    <property type="term" value="F:carbohydrate derivative binding"/>
    <property type="evidence" value="ECO:0007669"/>
    <property type="project" value="InterPro"/>
</dbReference>
<dbReference type="InterPro" id="IPR000281">
    <property type="entry name" value="HTH_RpiR"/>
</dbReference>
<dbReference type="Pfam" id="PF01418">
    <property type="entry name" value="HTH_6"/>
    <property type="match status" value="1"/>
</dbReference>
<evidence type="ECO:0000259" key="7">
    <source>
        <dbReference type="PROSITE" id="PS51071"/>
    </source>
</evidence>
<dbReference type="InterPro" id="IPR035472">
    <property type="entry name" value="RpiR-like_SIS"/>
</dbReference>
<dbReference type="AlphaFoldDB" id="A0A2V3WD83"/>
<dbReference type="InterPro" id="IPR000600">
    <property type="entry name" value="ROK"/>
</dbReference>
<gene>
    <name evidence="9" type="ORF">DFR56_10174</name>
</gene>
<accession>A0A2V3WD83</accession>